<dbReference type="HOGENOM" id="CLU_958666_0_0_11"/>
<feature type="transmembrane region" description="Helical" evidence="1">
    <location>
        <begin position="146"/>
        <end position="165"/>
    </location>
</feature>
<reference evidence="2 3" key="1">
    <citation type="submission" date="2006-12" db="EMBL/GenBank/DDBJ databases">
        <title>Bifidobacterium adolescentis complete genome sequence.</title>
        <authorList>
            <person name="Suzuki T."/>
            <person name="Tsuda Y."/>
            <person name="Kanou N."/>
            <person name="Inoue T."/>
            <person name="Kumazaki K."/>
            <person name="Nagano S."/>
            <person name="Hirai S."/>
            <person name="Tanaka K."/>
            <person name="Watanabe K."/>
        </authorList>
    </citation>
    <scope>NUCLEOTIDE SEQUENCE [LARGE SCALE GENOMIC DNA]</scope>
    <source>
        <strain evidence="3">ATCC 15703 / DSM 20083 / NCTC 11814 / E194a</strain>
    </source>
</reference>
<accession>A1A0F0</accession>
<dbReference type="Proteomes" id="UP000008702">
    <property type="component" value="Chromosome"/>
</dbReference>
<evidence type="ECO:0000313" key="2">
    <source>
        <dbReference type="EMBL" id="BAF39183.1"/>
    </source>
</evidence>
<evidence type="ECO:0000256" key="1">
    <source>
        <dbReference type="SAM" id="Phobius"/>
    </source>
</evidence>
<protein>
    <submittedName>
        <fullName evidence="2">200 kDa antigen p200</fullName>
    </submittedName>
</protein>
<evidence type="ECO:0000313" key="3">
    <source>
        <dbReference type="Proteomes" id="UP000008702"/>
    </source>
</evidence>
<keyword evidence="1" id="KW-1133">Transmembrane helix</keyword>
<keyword evidence="3" id="KW-1185">Reference proteome</keyword>
<dbReference type="EMBL" id="AP009256">
    <property type="protein sequence ID" value="BAF39183.1"/>
    <property type="molecule type" value="Genomic_DNA"/>
</dbReference>
<organism evidence="2 3">
    <name type="scientific">Bifidobacterium adolescentis (strain ATCC 15703 / DSM 20083 / NCTC 11814 / E194a)</name>
    <dbReference type="NCBI Taxonomy" id="367928"/>
    <lineage>
        <taxon>Bacteria</taxon>
        <taxon>Bacillati</taxon>
        <taxon>Actinomycetota</taxon>
        <taxon>Actinomycetes</taxon>
        <taxon>Bifidobacteriales</taxon>
        <taxon>Bifidobacteriaceae</taxon>
        <taxon>Bifidobacterium</taxon>
    </lineage>
</organism>
<sequence>MPEILFFGRRVFFGEHPHDLVHGMGVGENRNQEPFAVVSDIGVPYSAFPAYPVADVIIVEQHAEAVPVGRRHQFVAIVEQHLVEGTAMFVKHFLHIAGNHDRPLRIGTQIDHISDRIPCIQMLQQRFHVFVAYQDVLKLLVQRAQLPFAAAAGVVALLVFAHLVFRLVDQIRNILAVIGFGHAHGQLATVIKQLLTHIFHLSGALRHRMGETDDHELVAADAVDIIVAEIGARRIRKLAQHHVASGMTQMIIDLMQANQIYVHHRQRLVMGGLDEFHIIVESVAVEQPRQ</sequence>
<keyword evidence="1" id="KW-0472">Membrane</keyword>
<dbReference type="KEGG" id="bad:BAD_0402"/>
<dbReference type="AlphaFoldDB" id="A1A0F0"/>
<gene>
    <name evidence="2" type="ordered locus">BAD_0402</name>
</gene>
<keyword evidence="1" id="KW-0812">Transmembrane</keyword>
<name>A1A0F0_BIFAA</name>
<proteinExistence type="predicted"/>